<gene>
    <name evidence="7" type="ORF">CaldiYA01_01020</name>
</gene>
<dbReference type="PROSITE" id="PS00041">
    <property type="entry name" value="HTH_ARAC_FAMILY_1"/>
    <property type="match status" value="1"/>
</dbReference>
<dbReference type="Gene3D" id="1.10.10.60">
    <property type="entry name" value="Homeodomain-like"/>
    <property type="match status" value="2"/>
</dbReference>
<dbReference type="RefSeq" id="WP_207180260.1">
    <property type="nucleotide sequence ID" value="NZ_AP024480.1"/>
</dbReference>
<evidence type="ECO:0000313" key="7">
    <source>
        <dbReference type="EMBL" id="BCS80142.1"/>
    </source>
</evidence>
<dbReference type="SUPFAM" id="SSF46689">
    <property type="entry name" value="Homeodomain-like"/>
    <property type="match status" value="2"/>
</dbReference>
<dbReference type="InterPro" id="IPR009057">
    <property type="entry name" value="Homeodomain-like_sf"/>
</dbReference>
<dbReference type="PANTHER" id="PTHR43280">
    <property type="entry name" value="ARAC-FAMILY TRANSCRIPTIONAL REGULATOR"/>
    <property type="match status" value="1"/>
</dbReference>
<evidence type="ECO:0000259" key="6">
    <source>
        <dbReference type="PROSITE" id="PS50110"/>
    </source>
</evidence>
<evidence type="ECO:0008006" key="9">
    <source>
        <dbReference type="Google" id="ProtNLM"/>
    </source>
</evidence>
<feature type="domain" description="HTH araC/xylS-type" evidence="5">
    <location>
        <begin position="410"/>
        <end position="508"/>
    </location>
</feature>
<dbReference type="PROSITE" id="PS50110">
    <property type="entry name" value="RESPONSE_REGULATORY"/>
    <property type="match status" value="1"/>
</dbReference>
<keyword evidence="2" id="KW-0238">DNA-binding</keyword>
<dbReference type="EMBL" id="AP024480">
    <property type="protein sequence ID" value="BCS80142.1"/>
    <property type="molecule type" value="Genomic_DNA"/>
</dbReference>
<feature type="modified residue" description="4-aspartylphosphate" evidence="4">
    <location>
        <position position="55"/>
    </location>
</feature>
<dbReference type="InterPro" id="IPR018060">
    <property type="entry name" value="HTH_AraC"/>
</dbReference>
<dbReference type="SUPFAM" id="SSF52172">
    <property type="entry name" value="CheY-like"/>
    <property type="match status" value="1"/>
</dbReference>
<organism evidence="7 8">
    <name type="scientific">Caldicellulosiruptor diazotrophicus</name>
    <dbReference type="NCBI Taxonomy" id="2806205"/>
    <lineage>
        <taxon>Bacteria</taxon>
        <taxon>Bacillati</taxon>
        <taxon>Bacillota</taxon>
        <taxon>Bacillota incertae sedis</taxon>
        <taxon>Caldicellulosiruptorales</taxon>
        <taxon>Caldicellulosiruptoraceae</taxon>
        <taxon>Caldicellulosiruptor</taxon>
    </lineage>
</organism>
<proteinExistence type="predicted"/>
<evidence type="ECO:0000256" key="4">
    <source>
        <dbReference type="PROSITE-ProRule" id="PRU00169"/>
    </source>
</evidence>
<dbReference type="PRINTS" id="PR00032">
    <property type="entry name" value="HTHARAC"/>
</dbReference>
<dbReference type="CDD" id="cd17536">
    <property type="entry name" value="REC_YesN-like"/>
    <property type="match status" value="1"/>
</dbReference>
<evidence type="ECO:0000313" key="8">
    <source>
        <dbReference type="Proteomes" id="UP000663623"/>
    </source>
</evidence>
<dbReference type="PANTHER" id="PTHR43280:SF28">
    <property type="entry name" value="HTH-TYPE TRANSCRIPTIONAL ACTIVATOR RHAS"/>
    <property type="match status" value="1"/>
</dbReference>
<dbReference type="Proteomes" id="UP000663623">
    <property type="component" value="Chromosome"/>
</dbReference>
<protein>
    <recommendedName>
        <fullName evidence="9">Stage 0 sporulation protein A homolog</fullName>
    </recommendedName>
</protein>
<accession>A0ABM7NJ65</accession>
<dbReference type="Gene3D" id="3.40.50.2300">
    <property type="match status" value="1"/>
</dbReference>
<evidence type="ECO:0000256" key="1">
    <source>
        <dbReference type="ARBA" id="ARBA00023015"/>
    </source>
</evidence>
<dbReference type="InterPro" id="IPR011006">
    <property type="entry name" value="CheY-like_superfamily"/>
</dbReference>
<keyword evidence="8" id="KW-1185">Reference proteome</keyword>
<name>A0ABM7NJ65_9FIRM</name>
<dbReference type="PROSITE" id="PS01124">
    <property type="entry name" value="HTH_ARAC_FAMILY_2"/>
    <property type="match status" value="1"/>
</dbReference>
<dbReference type="SMART" id="SM00448">
    <property type="entry name" value="REC"/>
    <property type="match status" value="1"/>
</dbReference>
<dbReference type="InterPro" id="IPR018062">
    <property type="entry name" value="HTH_AraC-typ_CS"/>
</dbReference>
<keyword evidence="3" id="KW-0804">Transcription</keyword>
<dbReference type="SMART" id="SM00342">
    <property type="entry name" value="HTH_ARAC"/>
    <property type="match status" value="1"/>
</dbReference>
<evidence type="ECO:0000256" key="2">
    <source>
        <dbReference type="ARBA" id="ARBA00023125"/>
    </source>
</evidence>
<dbReference type="Pfam" id="PF12833">
    <property type="entry name" value="HTH_18"/>
    <property type="match status" value="1"/>
</dbReference>
<reference evidence="7 8" key="1">
    <citation type="submission" date="2021-02" db="EMBL/GenBank/DDBJ databases">
        <title>Nitrogen-fixing ability and nitrogen fixation related genes of thermophilic fermentative bacteria in the genus Caldicellulosiruptor.</title>
        <authorList>
            <person name="Chen Y."/>
            <person name="Nishihara A."/>
            <person name="Haruta S."/>
        </authorList>
    </citation>
    <scope>NUCLEOTIDE SEQUENCE [LARGE SCALE GENOMIC DNA]</scope>
    <source>
        <strain evidence="7 8">YA01</strain>
    </source>
</reference>
<evidence type="ECO:0000256" key="3">
    <source>
        <dbReference type="ARBA" id="ARBA00023163"/>
    </source>
</evidence>
<keyword evidence="4" id="KW-0597">Phosphoprotein</keyword>
<keyword evidence="1" id="KW-0805">Transcription regulation</keyword>
<dbReference type="InterPro" id="IPR001789">
    <property type="entry name" value="Sig_transdc_resp-reg_receiver"/>
</dbReference>
<dbReference type="Pfam" id="PF00072">
    <property type="entry name" value="Response_reg"/>
    <property type="match status" value="1"/>
</dbReference>
<evidence type="ECO:0000259" key="5">
    <source>
        <dbReference type="PROSITE" id="PS01124"/>
    </source>
</evidence>
<dbReference type="InterPro" id="IPR020449">
    <property type="entry name" value="Tscrpt_reg_AraC-type_HTH"/>
</dbReference>
<sequence>MKKILICDDESTVIESISHILKKNFSEQMNIDEAYDGEEALQKLMFENYHVVFIDIQMPDMSGIEVMEEIRKVKKDPFPLFIIISAHDKFEYARKSVELGAFSYILKPYLVSDIVNITKKAFEEIDNILSKQKEEMERKRKIKAMQSLIENGFLFFILNNKLFSDFNLRQLEQFLDIQNIQYGIVAILKVEQENSLNNIDILSELKTEIKSAFSNKCIVSFLSPSSLLCIFSAESETYKEVLKDKLKKIIKSKTDSEIQIGLSNLCNLYDDFEEAFLESYSNIIHEDNEETTDLYVELEIMEKRLLNSLLKTTNIIQKQQQISELVKKYTLAYGINQARFKIILFVIQLLIEINIKENAKVIYSMEKFLKDVISIDNEVEIIQKTFEIIQIITSEAAIQKKTYNSSSIVSQALEYIKNNFKRNISLEEMSQVLNISPYYFSKIFKKSVGINFKEYLIKLKIEHAQKLLTETNMPIKEIAYEIGFDDPNYFIKAFKKYTGLTPASVRNNRNK</sequence>
<feature type="domain" description="Response regulatory" evidence="6">
    <location>
        <begin position="3"/>
        <end position="122"/>
    </location>
</feature>